<dbReference type="STRING" id="31246.A0A183P9J1"/>
<name>A0A183P9J1_9TREM</name>
<gene>
    <name evidence="1" type="ORF">SMTD_LOCUS11027</name>
</gene>
<accession>A0A183P9J1</accession>
<proteinExistence type="predicted"/>
<dbReference type="PROSITE" id="PS50877">
    <property type="entry name" value="GOLOCO"/>
    <property type="match status" value="1"/>
</dbReference>
<dbReference type="SMART" id="SM00390">
    <property type="entry name" value="GoLoco"/>
    <property type="match status" value="1"/>
</dbReference>
<keyword evidence="2" id="KW-1185">Reference proteome</keyword>
<dbReference type="Pfam" id="PF02188">
    <property type="entry name" value="GoLoco"/>
    <property type="match status" value="1"/>
</dbReference>
<dbReference type="InterPro" id="IPR003109">
    <property type="entry name" value="GoLoco_motif"/>
</dbReference>
<dbReference type="Gene3D" id="1.25.40.10">
    <property type="entry name" value="Tetratricopeptide repeat domain"/>
    <property type="match status" value="1"/>
</dbReference>
<reference evidence="1 2" key="1">
    <citation type="submission" date="2018-11" db="EMBL/GenBank/DDBJ databases">
        <authorList>
            <consortium name="Pathogen Informatics"/>
        </authorList>
    </citation>
    <scope>NUCLEOTIDE SEQUENCE [LARGE SCALE GENOMIC DNA]</scope>
    <source>
        <strain>Denwood</strain>
        <strain evidence="2">Zambia</strain>
    </source>
</reference>
<sequence length="240" mass="26824">MSIGHIPSATAYCGREQTSFQLEWKLGKDAGIDVPTPVLSESKKENMVEFYLSAPSFRPSLSQQIDIPNLQDIEGNLESIESMSQMNRNSNLSSENLDSGNTCNTVGTSSSAVAVAAASLVEEERSVDQQEMFFSLLLESQSRRMDEQRCYLRTTGQGTPPIQSTETNSVQESNNVQLSSGNSRRTPDYDNSSLRNQINTNEEAFFDLIEGVQVNLVFLYILNVYVFLYSTTILSYCWFL</sequence>
<dbReference type="AlphaFoldDB" id="A0A183P9J1"/>
<organism evidence="1 2">
    <name type="scientific">Schistosoma mattheei</name>
    <dbReference type="NCBI Taxonomy" id="31246"/>
    <lineage>
        <taxon>Eukaryota</taxon>
        <taxon>Metazoa</taxon>
        <taxon>Spiralia</taxon>
        <taxon>Lophotrochozoa</taxon>
        <taxon>Platyhelminthes</taxon>
        <taxon>Trematoda</taxon>
        <taxon>Digenea</taxon>
        <taxon>Strigeidida</taxon>
        <taxon>Schistosomatoidea</taxon>
        <taxon>Schistosomatidae</taxon>
        <taxon>Schistosoma</taxon>
    </lineage>
</organism>
<evidence type="ECO:0000313" key="2">
    <source>
        <dbReference type="Proteomes" id="UP000269396"/>
    </source>
</evidence>
<dbReference type="GO" id="GO:0030695">
    <property type="term" value="F:GTPase regulator activity"/>
    <property type="evidence" value="ECO:0007669"/>
    <property type="project" value="InterPro"/>
</dbReference>
<dbReference type="Proteomes" id="UP000269396">
    <property type="component" value="Unassembled WGS sequence"/>
</dbReference>
<evidence type="ECO:0000313" key="1">
    <source>
        <dbReference type="EMBL" id="VDP56829.1"/>
    </source>
</evidence>
<dbReference type="InterPro" id="IPR011990">
    <property type="entry name" value="TPR-like_helical_dom_sf"/>
</dbReference>
<protein>
    <submittedName>
        <fullName evidence="1">Uncharacterized protein</fullName>
    </submittedName>
</protein>
<dbReference type="EMBL" id="UZAL01031088">
    <property type="protein sequence ID" value="VDP56829.1"/>
    <property type="molecule type" value="Genomic_DNA"/>
</dbReference>